<organism evidence="1 2">
    <name type="scientific">Eumeta variegata</name>
    <name type="common">Bagworm moth</name>
    <name type="synonym">Eumeta japonica</name>
    <dbReference type="NCBI Taxonomy" id="151549"/>
    <lineage>
        <taxon>Eukaryota</taxon>
        <taxon>Metazoa</taxon>
        <taxon>Ecdysozoa</taxon>
        <taxon>Arthropoda</taxon>
        <taxon>Hexapoda</taxon>
        <taxon>Insecta</taxon>
        <taxon>Pterygota</taxon>
        <taxon>Neoptera</taxon>
        <taxon>Endopterygota</taxon>
        <taxon>Lepidoptera</taxon>
        <taxon>Glossata</taxon>
        <taxon>Ditrysia</taxon>
        <taxon>Tineoidea</taxon>
        <taxon>Psychidae</taxon>
        <taxon>Oiketicinae</taxon>
        <taxon>Eumeta</taxon>
    </lineage>
</organism>
<dbReference type="Proteomes" id="UP000299102">
    <property type="component" value="Unassembled WGS sequence"/>
</dbReference>
<protein>
    <recommendedName>
        <fullName evidence="3">Mos1 transposase HTH domain-containing protein</fullName>
    </recommendedName>
</protein>
<proteinExistence type="predicted"/>
<dbReference type="OrthoDB" id="10017160at2759"/>
<keyword evidence="2" id="KW-1185">Reference proteome</keyword>
<comment type="caution">
    <text evidence="1">The sequence shown here is derived from an EMBL/GenBank/DDBJ whole genome shotgun (WGS) entry which is preliminary data.</text>
</comment>
<evidence type="ECO:0008006" key="3">
    <source>
        <dbReference type="Google" id="ProtNLM"/>
    </source>
</evidence>
<accession>A0A4C1X7W3</accession>
<gene>
    <name evidence="1" type="ORF">EVAR_97347_1</name>
</gene>
<dbReference type="PANTHER" id="PTHR46060">
    <property type="entry name" value="MARINER MOS1 TRANSPOSASE-LIKE PROTEIN"/>
    <property type="match status" value="1"/>
</dbReference>
<reference evidence="1 2" key="1">
    <citation type="journal article" date="2019" name="Commun. Biol.">
        <title>The bagworm genome reveals a unique fibroin gene that provides high tensile strength.</title>
        <authorList>
            <person name="Kono N."/>
            <person name="Nakamura H."/>
            <person name="Ohtoshi R."/>
            <person name="Tomita M."/>
            <person name="Numata K."/>
            <person name="Arakawa K."/>
        </authorList>
    </citation>
    <scope>NUCLEOTIDE SEQUENCE [LARGE SCALE GENOMIC DNA]</scope>
</reference>
<evidence type="ECO:0000313" key="1">
    <source>
        <dbReference type="EMBL" id="GBP58972.1"/>
    </source>
</evidence>
<dbReference type="PANTHER" id="PTHR46060:SF1">
    <property type="entry name" value="MARINER MOS1 TRANSPOSASE-LIKE PROTEIN"/>
    <property type="match status" value="1"/>
</dbReference>
<sequence length="250" mass="28430">MTFVAISANKQIVTEFGRPFVMKFHLLPLFNEFKRGRTDLTEDLREGRPSTATTDDNVSALRLMIETDRRVTYQQRIQLAFGDDAPRSSLYSFFNEFRRGRDRLLDDLREGRSATAVAETDIDIGRGIRLTSSEPAANSFQGAIEDVPKENRANYFLQRLQRMHKYQTRVDGLAARLRFAASSSTINYNASPQTRFGTRTCAFRIPSSGSSPRAAPPPPNTCGHFFFFTAPDFNEEPTHREGRYVPRDES</sequence>
<dbReference type="InterPro" id="IPR052709">
    <property type="entry name" value="Transposase-MT_Hybrid"/>
</dbReference>
<dbReference type="EMBL" id="BGZK01000749">
    <property type="protein sequence ID" value="GBP58972.1"/>
    <property type="molecule type" value="Genomic_DNA"/>
</dbReference>
<evidence type="ECO:0000313" key="2">
    <source>
        <dbReference type="Proteomes" id="UP000299102"/>
    </source>
</evidence>
<dbReference type="AlphaFoldDB" id="A0A4C1X7W3"/>
<name>A0A4C1X7W3_EUMVA</name>